<dbReference type="RefSeq" id="WP_125702047.1">
    <property type="nucleotide sequence ID" value="NZ_JBHTOM010000025.1"/>
</dbReference>
<sequence>MEWEDVFQSQILDRGYDYYQRGLVTNLKQTSDGVQATVKGSKAYHVTVSVQNEQVVDAECNFPYAQGGKYCKHMAAVMFASFPDDEMEQATPKSQPTGLGVVQMVLSATEQQVRDFLTETLLADGDLAAKFALRVAPKNAENDRQLYLQQISDIIESYQDYSGFIDYQSAGPFEEELSTFIRENIQAALDQQHPKLAFRLINKVATKLARVDIDDSDGEIMMLAQACRDIWQQVIDQADAALKRQAFTWFQKHSQESMGAFEEDVEDLLFKNFTAPKFLQKKLTWTAEKLDDAEKDGSEWQAEQWAMFHLKTLVKLDAADDEIEGFCRAHIRYDGVRQYYVDFSLQRERYDRAIQILVNGRKRGQIDGLNGLVQKYSRQLLTLYKRLERPEAYRQELWNFVTTYSPADLEAYQELETLYPAADWPTEREKLLAALPKHADVVQLYAEDHLDQKLLQTVLAQRGLIGVQTYEKLLKPKFSRQLLQKYVAVAQQMAEQTGDRQHYRDIVKVLNKMTTFPMGMSTADHLIQEWRVKYARRPAMLDELKRFDSA</sequence>
<protein>
    <submittedName>
        <fullName evidence="3">SWIM zinc finger domain-containing protein</fullName>
    </submittedName>
</protein>
<evidence type="ECO:0000256" key="1">
    <source>
        <dbReference type="PROSITE-ProRule" id="PRU00325"/>
    </source>
</evidence>
<feature type="domain" description="SWIM-type" evidence="2">
    <location>
        <begin position="44"/>
        <end position="82"/>
    </location>
</feature>
<evidence type="ECO:0000313" key="4">
    <source>
        <dbReference type="Proteomes" id="UP001597195"/>
    </source>
</evidence>
<evidence type="ECO:0000313" key="3">
    <source>
        <dbReference type="EMBL" id="MFD1550360.1"/>
    </source>
</evidence>
<keyword evidence="1" id="KW-0479">Metal-binding</keyword>
<proteinExistence type="predicted"/>
<dbReference type="EMBL" id="JBHTOM010000025">
    <property type="protein sequence ID" value="MFD1550360.1"/>
    <property type="molecule type" value="Genomic_DNA"/>
</dbReference>
<dbReference type="InterPro" id="IPR007527">
    <property type="entry name" value="Znf_SWIM"/>
</dbReference>
<keyword evidence="1" id="KW-0862">Zinc</keyword>
<accession>A0ABW4H6T9</accession>
<dbReference type="PROSITE" id="PS50966">
    <property type="entry name" value="ZF_SWIM"/>
    <property type="match status" value="1"/>
</dbReference>
<organism evidence="3 4">
    <name type="scientific">Levilactobacillus fuyuanensis</name>
    <dbReference type="NCBI Taxonomy" id="2486022"/>
    <lineage>
        <taxon>Bacteria</taxon>
        <taxon>Bacillati</taxon>
        <taxon>Bacillota</taxon>
        <taxon>Bacilli</taxon>
        <taxon>Lactobacillales</taxon>
        <taxon>Lactobacillaceae</taxon>
        <taxon>Levilactobacillus</taxon>
    </lineage>
</organism>
<dbReference type="Proteomes" id="UP001597195">
    <property type="component" value="Unassembled WGS sequence"/>
</dbReference>
<evidence type="ECO:0000259" key="2">
    <source>
        <dbReference type="PROSITE" id="PS50966"/>
    </source>
</evidence>
<keyword evidence="1" id="KW-0863">Zinc-finger</keyword>
<name>A0ABW4H6T9_9LACO</name>
<reference evidence="4" key="1">
    <citation type="journal article" date="2019" name="Int. J. Syst. Evol. Microbiol.">
        <title>The Global Catalogue of Microorganisms (GCM) 10K type strain sequencing project: providing services to taxonomists for standard genome sequencing and annotation.</title>
        <authorList>
            <consortium name="The Broad Institute Genomics Platform"/>
            <consortium name="The Broad Institute Genome Sequencing Center for Infectious Disease"/>
            <person name="Wu L."/>
            <person name="Ma J."/>
        </authorList>
    </citation>
    <scope>NUCLEOTIDE SEQUENCE [LARGE SCALE GENOMIC DNA]</scope>
    <source>
        <strain evidence="4">CCM 8906</strain>
    </source>
</reference>
<gene>
    <name evidence="3" type="ORF">ACFQ5T_11765</name>
</gene>
<comment type="caution">
    <text evidence="3">The sequence shown here is derived from an EMBL/GenBank/DDBJ whole genome shotgun (WGS) entry which is preliminary data.</text>
</comment>
<keyword evidence="4" id="KW-1185">Reference proteome</keyword>